<dbReference type="OrthoDB" id="1936865at2759"/>
<accession>A0A9W7H7F0</accession>
<dbReference type="Proteomes" id="UP001165190">
    <property type="component" value="Unassembled WGS sequence"/>
</dbReference>
<dbReference type="AlphaFoldDB" id="A0A9W7H7F0"/>
<comment type="caution">
    <text evidence="1">The sequence shown here is derived from an EMBL/GenBank/DDBJ whole genome shotgun (WGS) entry which is preliminary data.</text>
</comment>
<dbReference type="GO" id="GO:0010333">
    <property type="term" value="F:terpene synthase activity"/>
    <property type="evidence" value="ECO:0007669"/>
    <property type="project" value="InterPro"/>
</dbReference>
<sequence>MALRLLPSLPVTTTLITKHTKAPNLPNSTVLRAPRLVTAMANVSDQKVVSRRSANYHPSIWQYDYIQSLKSNYQDESFNEQATRLVGEVRMMLEKAVEPLEKLELIDTLQRLGLSLSFSERNREDFGGYMV</sequence>
<gene>
    <name evidence="1" type="ORF">HRI_000908200</name>
</gene>
<evidence type="ECO:0000313" key="2">
    <source>
        <dbReference type="Proteomes" id="UP001165190"/>
    </source>
</evidence>
<organism evidence="1 2">
    <name type="scientific">Hibiscus trionum</name>
    <name type="common">Flower of an hour</name>
    <dbReference type="NCBI Taxonomy" id="183268"/>
    <lineage>
        <taxon>Eukaryota</taxon>
        <taxon>Viridiplantae</taxon>
        <taxon>Streptophyta</taxon>
        <taxon>Embryophyta</taxon>
        <taxon>Tracheophyta</taxon>
        <taxon>Spermatophyta</taxon>
        <taxon>Magnoliopsida</taxon>
        <taxon>eudicotyledons</taxon>
        <taxon>Gunneridae</taxon>
        <taxon>Pentapetalae</taxon>
        <taxon>rosids</taxon>
        <taxon>malvids</taxon>
        <taxon>Malvales</taxon>
        <taxon>Malvaceae</taxon>
        <taxon>Malvoideae</taxon>
        <taxon>Hibiscus</taxon>
    </lineage>
</organism>
<protein>
    <submittedName>
        <fullName evidence="1">Uncharacterized protein</fullName>
    </submittedName>
</protein>
<dbReference type="SUPFAM" id="SSF48239">
    <property type="entry name" value="Terpenoid cyclases/Protein prenyltransferases"/>
    <property type="match status" value="1"/>
</dbReference>
<proteinExistence type="predicted"/>
<dbReference type="InterPro" id="IPR008930">
    <property type="entry name" value="Terpenoid_cyclase/PrenylTrfase"/>
</dbReference>
<dbReference type="EMBL" id="BSYR01000010">
    <property type="protein sequence ID" value="GMI72389.1"/>
    <property type="molecule type" value="Genomic_DNA"/>
</dbReference>
<name>A0A9W7H7F0_HIBTR</name>
<dbReference type="InterPro" id="IPR036965">
    <property type="entry name" value="Terpene_synth_N_sf"/>
</dbReference>
<evidence type="ECO:0000313" key="1">
    <source>
        <dbReference type="EMBL" id="GMI72389.1"/>
    </source>
</evidence>
<reference evidence="1" key="1">
    <citation type="submission" date="2023-05" db="EMBL/GenBank/DDBJ databases">
        <title>Genome and transcriptome analyses reveal genes involved in the formation of fine ridges on petal epidermal cells in Hibiscus trionum.</title>
        <authorList>
            <person name="Koshimizu S."/>
            <person name="Masuda S."/>
            <person name="Ishii T."/>
            <person name="Shirasu K."/>
            <person name="Hoshino A."/>
            <person name="Arita M."/>
        </authorList>
    </citation>
    <scope>NUCLEOTIDE SEQUENCE</scope>
    <source>
        <strain evidence="1">Hamamatsu line</strain>
    </source>
</reference>
<keyword evidence="2" id="KW-1185">Reference proteome</keyword>
<dbReference type="Gene3D" id="1.50.10.130">
    <property type="entry name" value="Terpene synthase, N-terminal domain"/>
    <property type="match status" value="1"/>
</dbReference>